<evidence type="ECO:0000313" key="4">
    <source>
        <dbReference type="Proteomes" id="UP001321749"/>
    </source>
</evidence>
<proteinExistence type="predicted"/>
<feature type="coiled-coil region" evidence="1">
    <location>
        <begin position="88"/>
        <end position="122"/>
    </location>
</feature>
<comment type="caution">
    <text evidence="3">The sequence shown here is derived from an EMBL/GenBank/DDBJ whole genome shotgun (WGS) entry which is preliminary data.</text>
</comment>
<dbReference type="EMBL" id="MU864946">
    <property type="protein sequence ID" value="KAK4464706.1"/>
    <property type="molecule type" value="Genomic_DNA"/>
</dbReference>
<evidence type="ECO:0000256" key="2">
    <source>
        <dbReference type="SAM" id="MobiDB-lite"/>
    </source>
</evidence>
<evidence type="ECO:0000256" key="1">
    <source>
        <dbReference type="SAM" id="Coils"/>
    </source>
</evidence>
<feature type="coiled-coil region" evidence="1">
    <location>
        <begin position="30"/>
        <end position="57"/>
    </location>
</feature>
<keyword evidence="1" id="KW-0175">Coiled coil</keyword>
<protein>
    <submittedName>
        <fullName evidence="3">Uncharacterized protein</fullName>
    </submittedName>
</protein>
<evidence type="ECO:0000313" key="3">
    <source>
        <dbReference type="EMBL" id="KAK4464706.1"/>
    </source>
</evidence>
<feature type="coiled-coil region" evidence="1">
    <location>
        <begin position="264"/>
        <end position="396"/>
    </location>
</feature>
<sequence length="538" mass="60639">MDTPSSSSSPGEGQSQPATPLTAGANQACVSELQAENEMLKKQLMQLESEQQGEVSEAVKSRDRALTKIRLMENFYRTIGQQPWHFVHERTLGELREAREAAESLRKELDEMTGCRNELSDRNKQQETQIAAKDKSLVDMVEARQKAEDKSGVLNRRLESTLKSLKHMIEQRDEAKKLLKLHTENTSTAVTNNHPGETAAALIQERESHDRTRNALAGALFMVKDARRNHDEYVQLTDKLRKADREEIARLKRVGSHGVCALRLGLLRRKAKVAKMELEKLQKELESSKAACHAVAGKLNVAEKALEASDEECRSLRSDIETVKIELEIALKEAVGERDELRSRLARGAEYLEDLTAAIAERDDCEAALEDAVRQRKRLEDTCEGQKESLREISDALDYCRDSLDKASGRALTAEWRLLEQNYWSPDPAERSSNIDVLPWPLFGWDLYQMAVTFDGVVDFLDSVSDADSSLFLNDRLCRDAYLGIWQPEALSFILTTEVLQAWQSQLDVVRAAVASWTARIDEEDAQREAENAEAPGF</sequence>
<organism evidence="3 4">
    <name type="scientific">Cladorrhinum samala</name>
    <dbReference type="NCBI Taxonomy" id="585594"/>
    <lineage>
        <taxon>Eukaryota</taxon>
        <taxon>Fungi</taxon>
        <taxon>Dikarya</taxon>
        <taxon>Ascomycota</taxon>
        <taxon>Pezizomycotina</taxon>
        <taxon>Sordariomycetes</taxon>
        <taxon>Sordariomycetidae</taxon>
        <taxon>Sordariales</taxon>
        <taxon>Podosporaceae</taxon>
        <taxon>Cladorrhinum</taxon>
    </lineage>
</organism>
<feature type="compositionally biased region" description="Low complexity" evidence="2">
    <location>
        <begin position="1"/>
        <end position="17"/>
    </location>
</feature>
<gene>
    <name evidence="3" type="ORF">QBC42DRAFT_249403</name>
</gene>
<dbReference type="Proteomes" id="UP001321749">
    <property type="component" value="Unassembled WGS sequence"/>
</dbReference>
<reference evidence="3" key="2">
    <citation type="submission" date="2023-06" db="EMBL/GenBank/DDBJ databases">
        <authorList>
            <consortium name="Lawrence Berkeley National Laboratory"/>
            <person name="Mondo S.J."/>
            <person name="Hensen N."/>
            <person name="Bonometti L."/>
            <person name="Westerberg I."/>
            <person name="Brannstrom I.O."/>
            <person name="Guillou S."/>
            <person name="Cros-Aarteil S."/>
            <person name="Calhoun S."/>
            <person name="Haridas S."/>
            <person name="Kuo A."/>
            <person name="Pangilinan J."/>
            <person name="Riley R."/>
            <person name="Labutti K."/>
            <person name="Andreopoulos B."/>
            <person name="Lipzen A."/>
            <person name="Chen C."/>
            <person name="Yanf M."/>
            <person name="Daum C."/>
            <person name="Ng V."/>
            <person name="Clum A."/>
            <person name="Steindorff A."/>
            <person name="Ohm R."/>
            <person name="Martin F."/>
            <person name="Silar P."/>
            <person name="Natvig D."/>
            <person name="Lalanne C."/>
            <person name="Gautier V."/>
            <person name="Ament-Velasquez S.L."/>
            <person name="Kruys A."/>
            <person name="Hutchinson M.I."/>
            <person name="Powell A.J."/>
            <person name="Barry K."/>
            <person name="Miller A.N."/>
            <person name="Grigoriev I.V."/>
            <person name="Debuchy R."/>
            <person name="Gladieux P."/>
            <person name="Thoren M.H."/>
            <person name="Johannesson H."/>
        </authorList>
    </citation>
    <scope>NUCLEOTIDE SEQUENCE</scope>
    <source>
        <strain evidence="3">PSN324</strain>
    </source>
</reference>
<reference evidence="3" key="1">
    <citation type="journal article" date="2023" name="Mol. Phylogenet. Evol.">
        <title>Genome-scale phylogeny and comparative genomics of the fungal order Sordariales.</title>
        <authorList>
            <person name="Hensen N."/>
            <person name="Bonometti L."/>
            <person name="Westerberg I."/>
            <person name="Brannstrom I.O."/>
            <person name="Guillou S."/>
            <person name="Cros-Aarteil S."/>
            <person name="Calhoun S."/>
            <person name="Haridas S."/>
            <person name="Kuo A."/>
            <person name="Mondo S."/>
            <person name="Pangilinan J."/>
            <person name="Riley R."/>
            <person name="LaButti K."/>
            <person name="Andreopoulos B."/>
            <person name="Lipzen A."/>
            <person name="Chen C."/>
            <person name="Yan M."/>
            <person name="Daum C."/>
            <person name="Ng V."/>
            <person name="Clum A."/>
            <person name="Steindorff A."/>
            <person name="Ohm R.A."/>
            <person name="Martin F."/>
            <person name="Silar P."/>
            <person name="Natvig D.O."/>
            <person name="Lalanne C."/>
            <person name="Gautier V."/>
            <person name="Ament-Velasquez S.L."/>
            <person name="Kruys A."/>
            <person name="Hutchinson M.I."/>
            <person name="Powell A.J."/>
            <person name="Barry K."/>
            <person name="Miller A.N."/>
            <person name="Grigoriev I.V."/>
            <person name="Debuchy R."/>
            <person name="Gladieux P."/>
            <person name="Hiltunen Thoren M."/>
            <person name="Johannesson H."/>
        </authorList>
    </citation>
    <scope>NUCLEOTIDE SEQUENCE</scope>
    <source>
        <strain evidence="3">PSN324</strain>
    </source>
</reference>
<accession>A0AAV9I084</accession>
<keyword evidence="4" id="KW-1185">Reference proteome</keyword>
<dbReference type="AlphaFoldDB" id="A0AAV9I084"/>
<feature type="region of interest" description="Disordered" evidence="2">
    <location>
        <begin position="1"/>
        <end position="26"/>
    </location>
</feature>
<name>A0AAV9I084_9PEZI</name>